<dbReference type="Gene3D" id="3.30.420.310">
    <property type="entry name" value="2-keto-3-deoxy-galactonokinase, C-terminal domain"/>
    <property type="match status" value="1"/>
</dbReference>
<protein>
    <submittedName>
        <fullName evidence="1">2-dehydro-3-deoxygalactonokinase</fullName>
    </submittedName>
</protein>
<dbReference type="CDD" id="cd24012">
    <property type="entry name" value="ASKHA_NBD_KDGal-kinase"/>
    <property type="match status" value="1"/>
</dbReference>
<organism evidence="1 2">
    <name type="scientific">Mesorhizobium marinum</name>
    <dbReference type="NCBI Taxonomy" id="3228790"/>
    <lineage>
        <taxon>Bacteria</taxon>
        <taxon>Pseudomonadati</taxon>
        <taxon>Pseudomonadota</taxon>
        <taxon>Alphaproteobacteria</taxon>
        <taxon>Hyphomicrobiales</taxon>
        <taxon>Phyllobacteriaceae</taxon>
        <taxon>Mesorhizobium</taxon>
    </lineage>
</organism>
<evidence type="ECO:0000313" key="2">
    <source>
        <dbReference type="Proteomes" id="UP001556196"/>
    </source>
</evidence>
<dbReference type="InterPro" id="IPR042258">
    <property type="entry name" value="DGOK_N"/>
</dbReference>
<gene>
    <name evidence="1" type="ORF">ABUE31_09515</name>
</gene>
<dbReference type="RefSeq" id="WP_367723290.1">
    <property type="nucleotide sequence ID" value="NZ_JBFOCI010000002.1"/>
</dbReference>
<comment type="caution">
    <text evidence="1">The sequence shown here is derived from an EMBL/GenBank/DDBJ whole genome shotgun (WGS) entry which is preliminary data.</text>
</comment>
<evidence type="ECO:0000313" key="1">
    <source>
        <dbReference type="EMBL" id="MEW9806219.1"/>
    </source>
</evidence>
<accession>A0ABV3QYR3</accession>
<name>A0ABV3QYR3_9HYPH</name>
<dbReference type="Pfam" id="PF05035">
    <property type="entry name" value="DGOK"/>
    <property type="match status" value="1"/>
</dbReference>
<keyword evidence="2" id="KW-1185">Reference proteome</keyword>
<dbReference type="EMBL" id="JBFOCI010000002">
    <property type="protein sequence ID" value="MEW9806219.1"/>
    <property type="molecule type" value="Genomic_DNA"/>
</dbReference>
<proteinExistence type="predicted"/>
<sequence>MTSPAVAAVDWGTSSFRLWLLDAAGAVLAERRSSEGMLTAGAEGFAPILERHLAAVGAPPDLPVVVCGMAGARQGWVEAPYVTLPAGIDGILAGAVPVGGQARDIRILPGLAQRNADAPDVMRGEETQLAGVLPLVASGRHVVCMPGTHSKWVETADGVITGFRTWLTGELFSVLSKQSILRHSLGEDAVPPLPDTPAFVAACGEALAAGGDIGPSLFRIRAATLLQGRSPADAAATLSGLLIGAEIASARRVIALPAERVTLVASGALGSLYAAALKRSGCAVLQADADEAVRTGLFEAARRLGWTRPTSENTVP</sequence>
<dbReference type="InterPro" id="IPR043129">
    <property type="entry name" value="ATPase_NBD"/>
</dbReference>
<dbReference type="SUPFAM" id="SSF53067">
    <property type="entry name" value="Actin-like ATPase domain"/>
    <property type="match status" value="1"/>
</dbReference>
<dbReference type="Gene3D" id="3.30.420.300">
    <property type="entry name" value="2-keto-3-deoxy-galactonokinase, substrate binding domain"/>
    <property type="match status" value="1"/>
</dbReference>
<dbReference type="InterPro" id="IPR042257">
    <property type="entry name" value="DGOK_C"/>
</dbReference>
<dbReference type="Proteomes" id="UP001556196">
    <property type="component" value="Unassembled WGS sequence"/>
</dbReference>
<dbReference type="InterPro" id="IPR007729">
    <property type="entry name" value="DGOK"/>
</dbReference>
<reference evidence="1 2" key="1">
    <citation type="submission" date="2024-06" db="EMBL/GenBank/DDBJ databases">
        <authorList>
            <person name="Tuo L."/>
        </authorList>
    </citation>
    <scope>NUCLEOTIDE SEQUENCE [LARGE SCALE GENOMIC DNA]</scope>
    <source>
        <strain evidence="1 2">ZMM04-5</strain>
    </source>
</reference>